<proteinExistence type="predicted"/>
<dbReference type="EMBL" id="ACCH01000077">
    <property type="protein sequence ID" value="EEF91513.1"/>
    <property type="molecule type" value="Genomic_DNA"/>
</dbReference>
<sequence>MIILPCHILFFPYRPRHHTEKRKDSLSGKFKRIRTERNTRQLDNDKFEVKTL</sequence>
<dbReference type="Proteomes" id="UP000003711">
    <property type="component" value="Unassembled WGS sequence"/>
</dbReference>
<comment type="caution">
    <text evidence="1">The sequence shown here is derived from an EMBL/GenBank/DDBJ whole genome shotgun (WGS) entry which is preliminary data.</text>
</comment>
<accession>E2N9A1</accession>
<evidence type="ECO:0000313" key="1">
    <source>
        <dbReference type="EMBL" id="EEF91513.1"/>
    </source>
</evidence>
<reference evidence="1 2" key="2">
    <citation type="submission" date="2009-01" db="EMBL/GenBank/DDBJ databases">
        <title>Draft genome sequence of Bacteroides cellulosilyticus (DSM 14838).</title>
        <authorList>
            <person name="Sudarsanam P."/>
            <person name="Ley R."/>
            <person name="Guruge J."/>
            <person name="Turnbaugh P.J."/>
            <person name="Mahowald M."/>
            <person name="Liep D."/>
            <person name="Gordon J."/>
        </authorList>
    </citation>
    <scope>NUCLEOTIDE SEQUENCE [LARGE SCALE GENOMIC DNA]</scope>
    <source>
        <strain evidence="1 2">DSM 14838</strain>
    </source>
</reference>
<evidence type="ECO:0000313" key="2">
    <source>
        <dbReference type="Proteomes" id="UP000003711"/>
    </source>
</evidence>
<name>E2N9A1_9BACE</name>
<reference evidence="1 2" key="1">
    <citation type="submission" date="2008-12" db="EMBL/GenBank/DDBJ databases">
        <authorList>
            <person name="Fulton L."/>
            <person name="Clifton S."/>
            <person name="Fulton B."/>
            <person name="Xu J."/>
            <person name="Minx P."/>
            <person name="Pepin K.H."/>
            <person name="Johnson M."/>
            <person name="Bhonagiri V."/>
            <person name="Nash W.E."/>
            <person name="Mardis E.R."/>
            <person name="Wilson R.K."/>
        </authorList>
    </citation>
    <scope>NUCLEOTIDE SEQUENCE [LARGE SCALE GENOMIC DNA]</scope>
    <source>
        <strain evidence="1 2">DSM 14838</strain>
    </source>
</reference>
<dbReference type="HOGENOM" id="CLU_3076505_0_0_10"/>
<gene>
    <name evidence="1" type="ORF">BACCELL_00846</name>
</gene>
<organism evidence="1 2">
    <name type="scientific">Bacteroides cellulosilyticus DSM 14838</name>
    <dbReference type="NCBI Taxonomy" id="537012"/>
    <lineage>
        <taxon>Bacteria</taxon>
        <taxon>Pseudomonadati</taxon>
        <taxon>Bacteroidota</taxon>
        <taxon>Bacteroidia</taxon>
        <taxon>Bacteroidales</taxon>
        <taxon>Bacteroidaceae</taxon>
        <taxon>Bacteroides</taxon>
    </lineage>
</organism>
<dbReference type="AlphaFoldDB" id="E2N9A1"/>
<protein>
    <submittedName>
        <fullName evidence="1">Uncharacterized protein</fullName>
    </submittedName>
</protein>